<dbReference type="GO" id="GO:0042721">
    <property type="term" value="C:TIM22 mitochondrial import inner membrane insertion complex"/>
    <property type="evidence" value="ECO:0007669"/>
    <property type="project" value="InterPro"/>
</dbReference>
<dbReference type="InterPro" id="IPR006603">
    <property type="entry name" value="PQ-loop_rpt"/>
</dbReference>
<keyword evidence="3 10" id="KW-0812">Transmembrane</keyword>
<feature type="compositionally biased region" description="Basic and acidic residues" evidence="9">
    <location>
        <begin position="1"/>
        <end position="16"/>
    </location>
</feature>
<dbReference type="AlphaFoldDB" id="A0AA39HDQ6"/>
<dbReference type="Pfam" id="PF04193">
    <property type="entry name" value="PQ-loop"/>
    <property type="match status" value="2"/>
</dbReference>
<evidence type="ECO:0000313" key="14">
    <source>
        <dbReference type="Proteomes" id="UP001175271"/>
    </source>
</evidence>
<evidence type="ECO:0000256" key="8">
    <source>
        <dbReference type="ARBA" id="ARBA00067517"/>
    </source>
</evidence>
<comment type="subcellular location">
    <subcellularLocation>
        <location evidence="1">Membrane</location>
        <topology evidence="1">Multi-pass membrane protein</topology>
    </subcellularLocation>
</comment>
<comment type="similarity">
    <text evidence="7">Belongs to the MPDU1 (TC 2.A.43.3) family.</text>
</comment>
<dbReference type="Gene3D" id="1.20.1280.290">
    <property type="match status" value="2"/>
</dbReference>
<dbReference type="PROSITE" id="PS51886">
    <property type="entry name" value="TLDC"/>
    <property type="match status" value="1"/>
</dbReference>
<evidence type="ECO:0000256" key="2">
    <source>
        <dbReference type="ARBA" id="ARBA00022448"/>
    </source>
</evidence>
<dbReference type="InterPro" id="IPR006571">
    <property type="entry name" value="TLDc_dom"/>
</dbReference>
<dbReference type="InterPro" id="IPR000195">
    <property type="entry name" value="Rab-GAP-TBC_dom"/>
</dbReference>
<evidence type="ECO:0000259" key="11">
    <source>
        <dbReference type="PROSITE" id="PS50086"/>
    </source>
</evidence>
<dbReference type="Pfam" id="PF07534">
    <property type="entry name" value="TLD"/>
    <property type="match status" value="1"/>
</dbReference>
<keyword evidence="14" id="KW-1185">Reference proteome</keyword>
<dbReference type="PANTHER" id="PTHR12226">
    <property type="entry name" value="MANNOSE-P-DOLICHOL UTILIZATION DEFECT 1 LEC35 -RELATED"/>
    <property type="match status" value="1"/>
</dbReference>
<feature type="transmembrane region" description="Helical" evidence="10">
    <location>
        <begin position="790"/>
        <end position="811"/>
    </location>
</feature>
<keyword evidence="6 10" id="KW-0472">Membrane</keyword>
<gene>
    <name evidence="13" type="ORF">QR680_017208</name>
</gene>
<evidence type="ECO:0000313" key="13">
    <source>
        <dbReference type="EMBL" id="KAK0403941.1"/>
    </source>
</evidence>
<dbReference type="InterPro" id="IPR019322">
    <property type="entry name" value="TIMM29"/>
</dbReference>
<feature type="transmembrane region" description="Helical" evidence="10">
    <location>
        <begin position="858"/>
        <end position="875"/>
    </location>
</feature>
<dbReference type="EMBL" id="JAUCMV010000004">
    <property type="protein sequence ID" value="KAK0403941.1"/>
    <property type="molecule type" value="Genomic_DNA"/>
</dbReference>
<feature type="transmembrane region" description="Helical" evidence="10">
    <location>
        <begin position="966"/>
        <end position="987"/>
    </location>
</feature>
<dbReference type="Proteomes" id="UP001175271">
    <property type="component" value="Unassembled WGS sequence"/>
</dbReference>
<dbReference type="PROSITE" id="PS50086">
    <property type="entry name" value="TBC_RABGAP"/>
    <property type="match status" value="1"/>
</dbReference>
<evidence type="ECO:0000256" key="6">
    <source>
        <dbReference type="ARBA" id="ARBA00023136"/>
    </source>
</evidence>
<sequence length="1249" mass="139203">MTTRTENRPSHEDDVQFQKSDAIEDGDAYKPTPVGSFVRGDSRPSNGGGFTSRLSTAIRRSLRLKSRTSGNRTSTEPPMVGINKVDDLTKTARKVSAGGVKRILSVLFKGETFTEFADVAKQPCERQSIIPEMLVAEYCTFAASAQNRYSGDASYSESGQVDIDNANGSVRGSAQSFGADEMSVAAFRSYDVSPCLTARSSDSGYDEGVPSESDAACSLLSFVELGPSFETLHCDEGFTDSEKYSTSDVENPFIATLKDSFTGSSLSEQSKLLPTLKKIVRNSNWPTSHEIRSQLWKLLSMDKNFGTNTIIYLKELEDMLKSGGKSICNGMCAYGTVIHDYGLKEQGAVTLQRLLIVIECGRPALKVVPVLYPLCALLLHYMSPEDSYAAVIRMLDSGQKQRFLLQTELASMASSRTLLSLLKKHKKSVYTLLKRRVNVNDETLAKIFNNWQAWIFKKLPFEYVVRVVDCFLVEGHKLLLRVTLALTYVWYKAKGKEVVSSRREFEGMSVEERIAEVERQIADTAENCPISVQTLLDVGCSIRNLKQSTIDRLQKEHESDLQEYVTKLQNERPAHRSQHLYSVAFSSKILDTDAASEIMASLPDRLQLEMPLLLYRLSEHGASFTKMWSLVDEAEQTLIIIRSIKGDVFGAYCSSCWAERRDRHERSRSRFFGTGESFVWLLNRQCGLPVTYGWRGRNGGDQDAPQMFQAATEKSLIIGSGGGDAIHITGELTNGISYPCDTYDSPALVENNGKMLWAQKQLQDAIQFVFPGKCFDKMVIELNPIDPQCLPLVISRFLGLAITAGSLLLFVPQILKIYASKSGTGISLSSQLLGLLACAGTAAYSFESGFVFSQWGDSFFVAVQTVIIIMQILYYSDASAYAFAFLAFSWAASFAVIGHHIPIEVLTLIQASTIPIVMVAKGIQIIENFRNSSTGQLSLISVLLQFGGCVARVFTSLQETGDNLIIINFAIATFLNGIILSQVLYYWSKEPRARPKHLMAFFRRTGSKLAEYCKNVANDYATVARETVQTSKERPIRTAIVLSGVGGLGYAFTTNPTEEDMENLLAEKRQLMALIPNSIHNPVSSEELRRRTTLLNQKRLEYYDCFLFSLVVQKEHDARAKLYATQDSNLKKWIWEEIWDNIVDFGAFGHFYNLEKSFIDYDINGAEFPAEEKADDVDCIANGQVSITYIRAAARFHGQLDEGDGSLLLQMPRESGKHLERTVGYRKVFGAERPPISADHRRANLKRAV</sequence>
<evidence type="ECO:0000256" key="4">
    <source>
        <dbReference type="ARBA" id="ARBA00022737"/>
    </source>
</evidence>
<evidence type="ECO:0000256" key="10">
    <source>
        <dbReference type="SAM" id="Phobius"/>
    </source>
</evidence>
<dbReference type="SMART" id="SM00584">
    <property type="entry name" value="TLDc"/>
    <property type="match status" value="1"/>
</dbReference>
<dbReference type="FunFam" id="1.20.1280.290:FF:000006">
    <property type="entry name" value="mannose-P-dolichol utilization defect 1 protein"/>
    <property type="match status" value="1"/>
</dbReference>
<proteinExistence type="inferred from homology"/>
<dbReference type="Pfam" id="PF00566">
    <property type="entry name" value="RabGAP-TBC"/>
    <property type="match status" value="1"/>
</dbReference>
<dbReference type="Gene3D" id="1.10.472.80">
    <property type="entry name" value="Ypt/Rab-GAP domain of gyp1p, domain 3"/>
    <property type="match status" value="1"/>
</dbReference>
<dbReference type="Pfam" id="PF10171">
    <property type="entry name" value="Tim29"/>
    <property type="match status" value="1"/>
</dbReference>
<keyword evidence="5 10" id="KW-1133">Transmembrane helix</keyword>
<evidence type="ECO:0000256" key="5">
    <source>
        <dbReference type="ARBA" id="ARBA00022989"/>
    </source>
</evidence>
<feature type="transmembrane region" description="Helical" evidence="10">
    <location>
        <begin position="832"/>
        <end position="852"/>
    </location>
</feature>
<keyword evidence="4" id="KW-0677">Repeat</keyword>
<feature type="transmembrane region" description="Helical" evidence="10">
    <location>
        <begin position="882"/>
        <end position="901"/>
    </location>
</feature>
<feature type="domain" description="Rab-GAP TBC" evidence="11">
    <location>
        <begin position="286"/>
        <end position="475"/>
    </location>
</feature>
<comment type="caution">
    <text evidence="13">The sequence shown here is derived from an EMBL/GenBank/DDBJ whole genome shotgun (WGS) entry which is preliminary data.</text>
</comment>
<evidence type="ECO:0000256" key="9">
    <source>
        <dbReference type="SAM" id="MobiDB-lite"/>
    </source>
</evidence>
<protein>
    <recommendedName>
        <fullName evidence="8">Mannose-P-dolichol utilization defect 1 protein homolog</fullName>
    </recommendedName>
</protein>
<dbReference type="SMART" id="SM00164">
    <property type="entry name" value="TBC"/>
    <property type="match status" value="1"/>
</dbReference>
<name>A0AA39HDQ6_9BILA</name>
<reference evidence="13" key="1">
    <citation type="submission" date="2023-06" db="EMBL/GenBank/DDBJ databases">
        <title>Genomic analysis of the entomopathogenic nematode Steinernema hermaphroditum.</title>
        <authorList>
            <person name="Schwarz E.M."/>
            <person name="Heppert J.K."/>
            <person name="Baniya A."/>
            <person name="Schwartz H.T."/>
            <person name="Tan C.-H."/>
            <person name="Antoshechkin I."/>
            <person name="Sternberg P.W."/>
            <person name="Goodrich-Blair H."/>
            <person name="Dillman A.R."/>
        </authorList>
    </citation>
    <scope>NUCLEOTIDE SEQUENCE</scope>
    <source>
        <strain evidence="13">PS9179</strain>
        <tissue evidence="13">Whole animal</tissue>
    </source>
</reference>
<evidence type="ECO:0000256" key="3">
    <source>
        <dbReference type="ARBA" id="ARBA00022692"/>
    </source>
</evidence>
<accession>A0AA39HDQ6</accession>
<evidence type="ECO:0000259" key="12">
    <source>
        <dbReference type="PROSITE" id="PS51886"/>
    </source>
</evidence>
<evidence type="ECO:0000256" key="7">
    <source>
        <dbReference type="ARBA" id="ARBA00038475"/>
    </source>
</evidence>
<evidence type="ECO:0000256" key="1">
    <source>
        <dbReference type="ARBA" id="ARBA00004141"/>
    </source>
</evidence>
<dbReference type="GO" id="GO:0009312">
    <property type="term" value="P:oligosaccharide biosynthetic process"/>
    <property type="evidence" value="ECO:0007669"/>
    <property type="project" value="TreeGrafter"/>
</dbReference>
<dbReference type="PANTHER" id="PTHR12226:SF2">
    <property type="entry name" value="MANNOSE-P-DOLICHOL UTILIZATION DEFECT 1 PROTEIN"/>
    <property type="match status" value="1"/>
</dbReference>
<feature type="domain" description="TLDc" evidence="12">
    <location>
        <begin position="588"/>
        <end position="767"/>
    </location>
</feature>
<keyword evidence="2" id="KW-0813">Transport</keyword>
<organism evidence="13 14">
    <name type="scientific">Steinernema hermaphroditum</name>
    <dbReference type="NCBI Taxonomy" id="289476"/>
    <lineage>
        <taxon>Eukaryota</taxon>
        <taxon>Metazoa</taxon>
        <taxon>Ecdysozoa</taxon>
        <taxon>Nematoda</taxon>
        <taxon>Chromadorea</taxon>
        <taxon>Rhabditida</taxon>
        <taxon>Tylenchina</taxon>
        <taxon>Panagrolaimomorpha</taxon>
        <taxon>Strongyloidoidea</taxon>
        <taxon>Steinernematidae</taxon>
        <taxon>Steinernema</taxon>
    </lineage>
</organism>
<dbReference type="SMART" id="SM00679">
    <property type="entry name" value="CTNS"/>
    <property type="match status" value="2"/>
</dbReference>
<dbReference type="InterPro" id="IPR016817">
    <property type="entry name" value="MannP-dilichol_defect-1"/>
</dbReference>
<feature type="region of interest" description="Disordered" evidence="9">
    <location>
        <begin position="1"/>
        <end position="52"/>
    </location>
</feature>